<dbReference type="AlphaFoldDB" id="A0A844YUY0"/>
<proteinExistence type="predicted"/>
<protein>
    <submittedName>
        <fullName evidence="2">Cupin-like domain-containing protein</fullName>
    </submittedName>
</protein>
<dbReference type="InterPro" id="IPR003347">
    <property type="entry name" value="JmjC_dom"/>
</dbReference>
<reference evidence="2 3" key="1">
    <citation type="submission" date="2019-12" db="EMBL/GenBank/DDBJ databases">
        <title>Genomic-based taxomic classification of the family Erythrobacteraceae.</title>
        <authorList>
            <person name="Xu L."/>
        </authorList>
    </citation>
    <scope>NUCLEOTIDE SEQUENCE [LARGE SCALE GENOMIC DNA]</scope>
    <source>
        <strain evidence="2 3">M0322</strain>
    </source>
</reference>
<evidence type="ECO:0000313" key="3">
    <source>
        <dbReference type="Proteomes" id="UP000466966"/>
    </source>
</evidence>
<dbReference type="PANTHER" id="PTHR12461">
    <property type="entry name" value="HYPOXIA-INDUCIBLE FACTOR 1 ALPHA INHIBITOR-RELATED"/>
    <property type="match status" value="1"/>
</dbReference>
<dbReference type="EMBL" id="WTYV01000001">
    <property type="protein sequence ID" value="MXO70688.1"/>
    <property type="molecule type" value="Genomic_DNA"/>
</dbReference>
<dbReference type="PROSITE" id="PS51184">
    <property type="entry name" value="JMJC"/>
    <property type="match status" value="1"/>
</dbReference>
<dbReference type="RefSeq" id="WP_160770572.1">
    <property type="nucleotide sequence ID" value="NZ_WTYV01000001.1"/>
</dbReference>
<name>A0A844YUY0_9SPHN</name>
<evidence type="ECO:0000313" key="2">
    <source>
        <dbReference type="EMBL" id="MXO70688.1"/>
    </source>
</evidence>
<evidence type="ECO:0000259" key="1">
    <source>
        <dbReference type="PROSITE" id="PS51184"/>
    </source>
</evidence>
<dbReference type="PANTHER" id="PTHR12461:SF105">
    <property type="entry name" value="HYPOXIA-INDUCIBLE FACTOR 1-ALPHA INHIBITOR"/>
    <property type="match status" value="1"/>
</dbReference>
<dbReference type="SMART" id="SM00558">
    <property type="entry name" value="JmjC"/>
    <property type="match status" value="1"/>
</dbReference>
<gene>
    <name evidence="2" type="ORF">GRI99_03460</name>
</gene>
<comment type="caution">
    <text evidence="2">The sequence shown here is derived from an EMBL/GenBank/DDBJ whole genome shotgun (WGS) entry which is preliminary data.</text>
</comment>
<dbReference type="OrthoDB" id="479699at2"/>
<dbReference type="InterPro" id="IPR041667">
    <property type="entry name" value="Cupin_8"/>
</dbReference>
<dbReference type="SUPFAM" id="SSF51197">
    <property type="entry name" value="Clavaminate synthase-like"/>
    <property type="match status" value="1"/>
</dbReference>
<feature type="domain" description="JmjC" evidence="1">
    <location>
        <begin position="121"/>
        <end position="286"/>
    </location>
</feature>
<dbReference type="Proteomes" id="UP000466966">
    <property type="component" value="Unassembled WGS sequence"/>
</dbReference>
<dbReference type="Pfam" id="PF13621">
    <property type="entry name" value="Cupin_8"/>
    <property type="match status" value="1"/>
</dbReference>
<accession>A0A844YUY0</accession>
<keyword evidence="3" id="KW-1185">Reference proteome</keyword>
<dbReference type="Gene3D" id="2.60.120.650">
    <property type="entry name" value="Cupin"/>
    <property type="match status" value="1"/>
</dbReference>
<sequence>MAAGLPEWGTPVRRLAGLSPAAIPWDELFATGQPVVLEGLAADWPLVRAGLDGGPRGAADYLRRFATGAPVTVFTAPPEVRGRFHYKADLAGLNFTSVRGPLADVLDRILATQDQDESEAIYVGSTDLAQFLPGFAQDNRLPLDHPDFAVKPVVASLWLGTRTTAAAHYDMSANVACNLVGQRRFTLFPPDQVANLYPGPLEPTPGGQVVTMVDFAAPDLARYPRFADAMKAALVADLSPGDVLYYPALWWHQVDATGPLNAMVNYWWNPVPSHIDTPHNTLLHALLSLRDRPEGEKKAWRALFDYYVFGDGAQAAAHLPEHARGPLGPMDDMTARRLRAQLLNRLNR</sequence>
<organism evidence="2 3">
    <name type="scientific">Alteraurantiacibacter buctensis</name>
    <dbReference type="NCBI Taxonomy" id="1503981"/>
    <lineage>
        <taxon>Bacteria</taxon>
        <taxon>Pseudomonadati</taxon>
        <taxon>Pseudomonadota</taxon>
        <taxon>Alphaproteobacteria</taxon>
        <taxon>Sphingomonadales</taxon>
        <taxon>Erythrobacteraceae</taxon>
        <taxon>Alteraurantiacibacter</taxon>
    </lineage>
</organism>